<dbReference type="EMBL" id="CP093313">
    <property type="protein sequence ID" value="UWZ85186.1"/>
    <property type="molecule type" value="Genomic_DNA"/>
</dbReference>
<reference evidence="1" key="1">
    <citation type="submission" date="2021-04" db="EMBL/GenBank/DDBJ databases">
        <title>Phylogenetic analysis of Acidobacteriaceae.</title>
        <authorList>
            <person name="Qiu L."/>
            <person name="Zhang Q."/>
        </authorList>
    </citation>
    <scope>NUCLEOTIDE SEQUENCE</scope>
    <source>
        <strain evidence="1">DSM 25168</strain>
    </source>
</reference>
<protein>
    <submittedName>
        <fullName evidence="1">Uncharacterized protein</fullName>
    </submittedName>
</protein>
<name>A0A9J7BTW5_9BACT</name>
<proteinExistence type="predicted"/>
<dbReference type="KEGG" id="orp:MOP44_04400"/>
<keyword evidence="2" id="KW-1185">Reference proteome</keyword>
<sequence>MNLLISAPLAAIAGSFVGALGSSLATWIAARHQDRRELLGRQIARREELYSDFIGESVRLLVDAMQHNGNDLQKLLPIYALISRIRLSSSKPVLREAEQVMNIIVRTYPEPNLTAEQIQSRAMKGEDPLRHFSDVCRAELDSLQQRL</sequence>
<dbReference type="AlphaFoldDB" id="A0A9J7BTW5"/>
<organism evidence="1 2">
    <name type="scientific">Occallatibacter riparius</name>
    <dbReference type="NCBI Taxonomy" id="1002689"/>
    <lineage>
        <taxon>Bacteria</taxon>
        <taxon>Pseudomonadati</taxon>
        <taxon>Acidobacteriota</taxon>
        <taxon>Terriglobia</taxon>
        <taxon>Terriglobales</taxon>
        <taxon>Acidobacteriaceae</taxon>
        <taxon>Occallatibacter</taxon>
    </lineage>
</organism>
<accession>A0A9J7BTW5</accession>
<gene>
    <name evidence="1" type="ORF">MOP44_04400</name>
</gene>
<dbReference type="Proteomes" id="UP001059380">
    <property type="component" value="Chromosome"/>
</dbReference>
<dbReference type="RefSeq" id="WP_260794702.1">
    <property type="nucleotide sequence ID" value="NZ_CP093313.1"/>
</dbReference>
<evidence type="ECO:0000313" key="2">
    <source>
        <dbReference type="Proteomes" id="UP001059380"/>
    </source>
</evidence>
<evidence type="ECO:0000313" key="1">
    <source>
        <dbReference type="EMBL" id="UWZ85186.1"/>
    </source>
</evidence>